<dbReference type="EMBL" id="JADBEE010000002">
    <property type="protein sequence ID" value="MBE1515931.1"/>
    <property type="molecule type" value="Genomic_DNA"/>
</dbReference>
<dbReference type="InterPro" id="IPR052519">
    <property type="entry name" value="Euk-type_GlcNAc_Kinase"/>
</dbReference>
<dbReference type="InterPro" id="IPR002731">
    <property type="entry name" value="ATPase_BadF"/>
</dbReference>
<evidence type="ECO:0000313" key="2">
    <source>
        <dbReference type="EMBL" id="MBE1515931.1"/>
    </source>
</evidence>
<evidence type="ECO:0000259" key="1">
    <source>
        <dbReference type="Pfam" id="PF01869"/>
    </source>
</evidence>
<proteinExistence type="predicted"/>
<dbReference type="PANTHER" id="PTHR43190">
    <property type="entry name" value="N-ACETYL-D-GLUCOSAMINE KINASE"/>
    <property type="match status" value="1"/>
</dbReference>
<dbReference type="InterPro" id="IPR043129">
    <property type="entry name" value="ATPase_NBD"/>
</dbReference>
<gene>
    <name evidence="2" type="ORF">H4W26_002723</name>
</gene>
<dbReference type="PANTHER" id="PTHR43190:SF3">
    <property type="entry name" value="N-ACETYL-D-GLUCOSAMINE KINASE"/>
    <property type="match status" value="1"/>
</dbReference>
<dbReference type="Proteomes" id="UP000636579">
    <property type="component" value="Unassembled WGS sequence"/>
</dbReference>
<dbReference type="Gene3D" id="3.30.420.40">
    <property type="match status" value="2"/>
</dbReference>
<dbReference type="Pfam" id="PF01869">
    <property type="entry name" value="BcrAD_BadFG"/>
    <property type="match status" value="1"/>
</dbReference>
<accession>A0ABR9JAA1</accession>
<keyword evidence="3" id="KW-1185">Reference proteome</keyword>
<evidence type="ECO:0000313" key="3">
    <source>
        <dbReference type="Proteomes" id="UP000636579"/>
    </source>
</evidence>
<reference evidence="2 3" key="1">
    <citation type="submission" date="2020-10" db="EMBL/GenBank/DDBJ databases">
        <title>Sequencing the genomes of 1000 actinobacteria strains.</title>
        <authorList>
            <person name="Klenk H.-P."/>
        </authorList>
    </citation>
    <scope>NUCLEOTIDE SEQUENCE [LARGE SCALE GENOMIC DNA]</scope>
    <source>
        <strain evidence="2 3">DSM 15474</strain>
    </source>
</reference>
<sequence length="290" mass="29976">MDGPRIEVRAGGSSAPQVIREMLSHAMTSWPEETSRLSGVGIGASGLASLVQDPQELAVQLRAELGTPTAIAIDAVTAHLGALGEAGGAVVALGTGAIAISHPGMEAAVDDHAWRRVDGWGHLLGDRGGGAWLGRYGLEAAMRAYDGVDPRGHALLATARHRFGEPESWPAQLYTRHDRAGVLAEFAAEVVAVAVRGDETARDLVRAAGREAAKSGLAALGEDVPAQLVLTGGLVGAGPLLSEAFAEEVAHQRADVLIGEALGDPLEGSLSLARLHARGVLKPQEGYVWS</sequence>
<feature type="domain" description="ATPase BadF/BadG/BcrA/BcrD type" evidence="1">
    <location>
        <begin position="14"/>
        <end position="242"/>
    </location>
</feature>
<protein>
    <submittedName>
        <fullName evidence="2">N-acetylglucosamine kinase-like BadF-type ATPase</fullName>
    </submittedName>
</protein>
<organism evidence="2 3">
    <name type="scientific">Nesterenkonia halotolerans</name>
    <dbReference type="NCBI Taxonomy" id="225325"/>
    <lineage>
        <taxon>Bacteria</taxon>
        <taxon>Bacillati</taxon>
        <taxon>Actinomycetota</taxon>
        <taxon>Actinomycetes</taxon>
        <taxon>Micrococcales</taxon>
        <taxon>Micrococcaceae</taxon>
        <taxon>Nesterenkonia</taxon>
    </lineage>
</organism>
<comment type="caution">
    <text evidence="2">The sequence shown here is derived from an EMBL/GenBank/DDBJ whole genome shotgun (WGS) entry which is preliminary data.</text>
</comment>
<dbReference type="SUPFAM" id="SSF53067">
    <property type="entry name" value="Actin-like ATPase domain"/>
    <property type="match status" value="1"/>
</dbReference>
<name>A0ABR9JAA1_9MICC</name>